<feature type="region of interest" description="Disordered" evidence="1">
    <location>
        <begin position="1"/>
        <end position="35"/>
    </location>
</feature>
<name>A0AAV0HR44_9ROSI</name>
<evidence type="ECO:0000256" key="1">
    <source>
        <dbReference type="SAM" id="MobiDB-lite"/>
    </source>
</evidence>
<sequence>MMKAAPPISAPASAAAARCPRYPQSTNPKLTRFCL</sequence>
<dbReference type="EMBL" id="CAMGYJ010000002">
    <property type="protein sequence ID" value="CAI0386495.1"/>
    <property type="molecule type" value="Genomic_DNA"/>
</dbReference>
<feature type="compositionally biased region" description="Low complexity" evidence="1">
    <location>
        <begin position="1"/>
        <end position="17"/>
    </location>
</feature>
<gene>
    <name evidence="2" type="ORF">LITE_LOCUS5134</name>
</gene>
<reference evidence="2" key="1">
    <citation type="submission" date="2022-08" db="EMBL/GenBank/DDBJ databases">
        <authorList>
            <person name="Gutierrez-Valencia J."/>
        </authorList>
    </citation>
    <scope>NUCLEOTIDE SEQUENCE</scope>
</reference>
<evidence type="ECO:0000313" key="3">
    <source>
        <dbReference type="Proteomes" id="UP001154282"/>
    </source>
</evidence>
<protein>
    <submittedName>
        <fullName evidence="2">Uncharacterized protein</fullName>
    </submittedName>
</protein>
<dbReference type="Proteomes" id="UP001154282">
    <property type="component" value="Unassembled WGS sequence"/>
</dbReference>
<evidence type="ECO:0000313" key="2">
    <source>
        <dbReference type="EMBL" id="CAI0386495.1"/>
    </source>
</evidence>
<proteinExistence type="predicted"/>
<comment type="caution">
    <text evidence="2">The sequence shown here is derived from an EMBL/GenBank/DDBJ whole genome shotgun (WGS) entry which is preliminary data.</text>
</comment>
<organism evidence="2 3">
    <name type="scientific">Linum tenue</name>
    <dbReference type="NCBI Taxonomy" id="586396"/>
    <lineage>
        <taxon>Eukaryota</taxon>
        <taxon>Viridiplantae</taxon>
        <taxon>Streptophyta</taxon>
        <taxon>Embryophyta</taxon>
        <taxon>Tracheophyta</taxon>
        <taxon>Spermatophyta</taxon>
        <taxon>Magnoliopsida</taxon>
        <taxon>eudicotyledons</taxon>
        <taxon>Gunneridae</taxon>
        <taxon>Pentapetalae</taxon>
        <taxon>rosids</taxon>
        <taxon>fabids</taxon>
        <taxon>Malpighiales</taxon>
        <taxon>Linaceae</taxon>
        <taxon>Linum</taxon>
    </lineage>
</organism>
<keyword evidence="3" id="KW-1185">Reference proteome</keyword>
<dbReference type="AlphaFoldDB" id="A0AAV0HR44"/>
<accession>A0AAV0HR44</accession>